<dbReference type="STRING" id="403673.A0A177WCE9"/>
<evidence type="ECO:0000256" key="2">
    <source>
        <dbReference type="SAM" id="Phobius"/>
    </source>
</evidence>
<feature type="transmembrane region" description="Helical" evidence="2">
    <location>
        <begin position="154"/>
        <end position="172"/>
    </location>
</feature>
<dbReference type="OrthoDB" id="21589at2759"/>
<reference evidence="3 4" key="2">
    <citation type="submission" date="2016-05" db="EMBL/GenBank/DDBJ databases">
        <title>Lineage-specific infection strategies underlie the spectrum of fungal disease in amphibians.</title>
        <authorList>
            <person name="Cuomo C.A."/>
            <person name="Farrer R.A."/>
            <person name="James T."/>
            <person name="Longcore J."/>
            <person name="Birren B."/>
        </authorList>
    </citation>
    <scope>NUCLEOTIDE SEQUENCE [LARGE SCALE GENOMIC DNA]</scope>
    <source>
        <strain evidence="3 4">JEL423</strain>
    </source>
</reference>
<dbReference type="Proteomes" id="UP000077115">
    <property type="component" value="Unassembled WGS sequence"/>
</dbReference>
<keyword evidence="2" id="KW-0812">Transmembrane</keyword>
<proteinExistence type="predicted"/>
<dbReference type="VEuPathDB" id="FungiDB:BDEG_21491"/>
<evidence type="ECO:0000256" key="1">
    <source>
        <dbReference type="SAM" id="MobiDB-lite"/>
    </source>
</evidence>
<feature type="region of interest" description="Disordered" evidence="1">
    <location>
        <begin position="1"/>
        <end position="23"/>
    </location>
</feature>
<keyword evidence="2" id="KW-1133">Transmembrane helix</keyword>
<reference evidence="3 4" key="1">
    <citation type="submission" date="2006-10" db="EMBL/GenBank/DDBJ databases">
        <title>The Genome Sequence of Batrachochytrium dendrobatidis JEL423.</title>
        <authorList>
            <consortium name="The Broad Institute Genome Sequencing Platform"/>
            <person name="Birren B."/>
            <person name="Lander E."/>
            <person name="Galagan J."/>
            <person name="Cuomo C."/>
            <person name="Devon K."/>
            <person name="Jaffe D."/>
            <person name="Butler J."/>
            <person name="Alvarez P."/>
            <person name="Gnerre S."/>
            <person name="Grabherr M."/>
            <person name="Kleber M."/>
            <person name="Mauceli E."/>
            <person name="Brockman W."/>
            <person name="Young S."/>
            <person name="LaButti K."/>
            <person name="Sykes S."/>
            <person name="DeCaprio D."/>
            <person name="Crawford M."/>
            <person name="Koehrsen M."/>
            <person name="Engels R."/>
            <person name="Montgomery P."/>
            <person name="Pearson M."/>
            <person name="Howarth C."/>
            <person name="Larson L."/>
            <person name="White J."/>
            <person name="O'Leary S."/>
            <person name="Kodira C."/>
            <person name="Zeng Q."/>
            <person name="Yandava C."/>
            <person name="Alvarado L."/>
            <person name="Longcore J."/>
            <person name="James T."/>
        </authorList>
    </citation>
    <scope>NUCLEOTIDE SEQUENCE [LARGE SCALE GENOMIC DNA]</scope>
    <source>
        <strain evidence="3 4">JEL423</strain>
    </source>
</reference>
<feature type="compositionally biased region" description="Polar residues" evidence="1">
    <location>
        <begin position="1"/>
        <end position="14"/>
    </location>
</feature>
<dbReference type="AlphaFoldDB" id="A0A177WCE9"/>
<accession>A0A177WCE9</accession>
<dbReference type="EMBL" id="DS022300">
    <property type="protein sequence ID" value="OAJ37476.1"/>
    <property type="molecule type" value="Genomic_DNA"/>
</dbReference>
<organism evidence="3 4">
    <name type="scientific">Batrachochytrium dendrobatidis (strain JEL423)</name>
    <dbReference type="NCBI Taxonomy" id="403673"/>
    <lineage>
        <taxon>Eukaryota</taxon>
        <taxon>Fungi</taxon>
        <taxon>Fungi incertae sedis</taxon>
        <taxon>Chytridiomycota</taxon>
        <taxon>Chytridiomycota incertae sedis</taxon>
        <taxon>Chytridiomycetes</taxon>
        <taxon>Rhizophydiales</taxon>
        <taxon>Rhizophydiales incertae sedis</taxon>
        <taxon>Batrachochytrium</taxon>
    </lineage>
</organism>
<gene>
    <name evidence="3" type="ORF">BDEG_21491</name>
</gene>
<evidence type="ECO:0000313" key="3">
    <source>
        <dbReference type="EMBL" id="OAJ37476.1"/>
    </source>
</evidence>
<name>A0A177WCE9_BATDL</name>
<sequence>MGMNGMQPQNNAGTVGNLHHTPTTLTPSLQHPFWPQVVNINGMLYAVHAASSYPHIPIKTTPILQSSQDSVNPTVVVEPPLNPATHIEALQQEGEQLLEHIPQGQAHGNIPPQPPAADPELRNDHNQNAFFLIAKLAVLLFMFCQNASITRIVVLHLAALLVFVGQMGYIQVPSWKPLDQAQEPLNPSNSDATQLSGLSAATEPPAFHHQLLDIVSAFLVSLIPDHDRVPEDNAANPFRAM</sequence>
<keyword evidence="2" id="KW-0472">Membrane</keyword>
<protein>
    <submittedName>
        <fullName evidence="3">Uncharacterized protein</fullName>
    </submittedName>
</protein>
<evidence type="ECO:0000313" key="4">
    <source>
        <dbReference type="Proteomes" id="UP000077115"/>
    </source>
</evidence>